<comment type="caution">
    <text evidence="8">The sequence shown here is derived from an EMBL/GenBank/DDBJ whole genome shotgun (WGS) entry which is preliminary data.</text>
</comment>
<dbReference type="Gene3D" id="3.30.160.390">
    <property type="entry name" value="Integrase, DNA-binding domain"/>
    <property type="match status" value="1"/>
</dbReference>
<evidence type="ECO:0000256" key="4">
    <source>
        <dbReference type="ARBA" id="ARBA00023172"/>
    </source>
</evidence>
<name>A0A364NSM4_9GAMM</name>
<evidence type="ECO:0000256" key="3">
    <source>
        <dbReference type="ARBA" id="ARBA00023125"/>
    </source>
</evidence>
<accession>A0A364NSM4</accession>
<dbReference type="InterPro" id="IPR038488">
    <property type="entry name" value="Integrase_DNA-bd_sf"/>
</dbReference>
<dbReference type="SUPFAM" id="SSF56349">
    <property type="entry name" value="DNA breaking-rejoining enzymes"/>
    <property type="match status" value="1"/>
</dbReference>
<keyword evidence="3" id="KW-0238">DNA-binding</keyword>
<dbReference type="Proteomes" id="UP000250744">
    <property type="component" value="Unassembled WGS sequence"/>
</dbReference>
<dbReference type="InterPro" id="IPR050808">
    <property type="entry name" value="Phage_Integrase"/>
</dbReference>
<dbReference type="InterPro" id="IPR025166">
    <property type="entry name" value="Integrase_DNA_bind_dom"/>
</dbReference>
<dbReference type="InterPro" id="IPR013762">
    <property type="entry name" value="Integrase-like_cat_sf"/>
</dbReference>
<keyword evidence="5" id="KW-0175">Coiled coil</keyword>
<dbReference type="InterPro" id="IPR011010">
    <property type="entry name" value="DNA_brk_join_enz"/>
</dbReference>
<feature type="coiled-coil region" evidence="5">
    <location>
        <begin position="94"/>
        <end position="126"/>
    </location>
</feature>
<evidence type="ECO:0000259" key="7">
    <source>
        <dbReference type="PROSITE" id="PS51898"/>
    </source>
</evidence>
<dbReference type="OrthoDB" id="9795573at2"/>
<dbReference type="EMBL" id="QKRX01000001">
    <property type="protein sequence ID" value="RAU19897.1"/>
    <property type="molecule type" value="Genomic_DNA"/>
</dbReference>
<evidence type="ECO:0000256" key="1">
    <source>
        <dbReference type="ARBA" id="ARBA00008857"/>
    </source>
</evidence>
<dbReference type="PANTHER" id="PTHR30629">
    <property type="entry name" value="PROPHAGE INTEGRASE"/>
    <property type="match status" value="1"/>
</dbReference>
<sequence>MSNITDRQINAKPGETSRWISESVVRGHGALVVRITPAGERVFYFRYVNSNGKRDSLPIGTYSREETSGCLTLTQARFKAKELAGLHQSGTKDIREHLEEAEQYRKAKIEAELIRLEKENLLHKSRITVGELFDDWMKVELLGRKDKGASALRLFSADVFPKIGQLAAEDVRRSHVMDIVDSILARNAKRMAKVTLSELRQMFRYGIVREHLSTDPTYVISKAKIGGKNVVRDRVLSNDDILLLIEKLPSANLLPTTELAIWICLSTACRIGEILSAKWSDINFDRKTWFLPETKSDRAFTIYLSDFSLSHFEQLKQHTANSIWCYPNRNNTGHVNLKSITKQIMDRQRKSDQGSMKGRSKKNQSLILPGGKWTPHDLRRTASTMMTQCKVQANVASRCQNHVEENTIIRTYQHYAYDKEMKEAWDILGKHLMTLKN</sequence>
<dbReference type="PROSITE" id="PS51898">
    <property type="entry name" value="TYR_RECOMBINASE"/>
    <property type="match status" value="1"/>
</dbReference>
<dbReference type="Gene3D" id="1.10.443.10">
    <property type="entry name" value="Intergrase catalytic core"/>
    <property type="match status" value="1"/>
</dbReference>
<feature type="domain" description="Tyr recombinase" evidence="7">
    <location>
        <begin position="231"/>
        <end position="426"/>
    </location>
</feature>
<feature type="region of interest" description="Disordered" evidence="6">
    <location>
        <begin position="347"/>
        <end position="366"/>
    </location>
</feature>
<evidence type="ECO:0000256" key="2">
    <source>
        <dbReference type="ARBA" id="ARBA00022908"/>
    </source>
</evidence>
<dbReference type="AlphaFoldDB" id="A0A364NSM4"/>
<evidence type="ECO:0000313" key="8">
    <source>
        <dbReference type="EMBL" id="RAU19897.1"/>
    </source>
</evidence>
<dbReference type="GO" id="GO:0006310">
    <property type="term" value="P:DNA recombination"/>
    <property type="evidence" value="ECO:0007669"/>
    <property type="project" value="UniProtKB-KW"/>
</dbReference>
<comment type="similarity">
    <text evidence="1">Belongs to the 'phage' integrase family.</text>
</comment>
<dbReference type="GO" id="GO:0003677">
    <property type="term" value="F:DNA binding"/>
    <property type="evidence" value="ECO:0007669"/>
    <property type="project" value="UniProtKB-KW"/>
</dbReference>
<keyword evidence="9" id="KW-1185">Reference proteome</keyword>
<dbReference type="PANTHER" id="PTHR30629:SF2">
    <property type="entry name" value="PROPHAGE INTEGRASE INTS-RELATED"/>
    <property type="match status" value="1"/>
</dbReference>
<evidence type="ECO:0000256" key="6">
    <source>
        <dbReference type="SAM" id="MobiDB-lite"/>
    </source>
</evidence>
<dbReference type="CDD" id="cd00801">
    <property type="entry name" value="INT_P4_C"/>
    <property type="match status" value="1"/>
</dbReference>
<dbReference type="Pfam" id="PF13356">
    <property type="entry name" value="Arm-DNA-bind_3"/>
    <property type="match status" value="1"/>
</dbReference>
<evidence type="ECO:0000256" key="5">
    <source>
        <dbReference type="SAM" id="Coils"/>
    </source>
</evidence>
<organism evidence="8 9">
    <name type="scientific">Nitrincola tibetensis</name>
    <dbReference type="NCBI Taxonomy" id="2219697"/>
    <lineage>
        <taxon>Bacteria</taxon>
        <taxon>Pseudomonadati</taxon>
        <taxon>Pseudomonadota</taxon>
        <taxon>Gammaproteobacteria</taxon>
        <taxon>Oceanospirillales</taxon>
        <taxon>Oceanospirillaceae</taxon>
        <taxon>Nitrincola</taxon>
    </lineage>
</organism>
<keyword evidence="4" id="KW-0233">DNA recombination</keyword>
<dbReference type="InterPro" id="IPR010998">
    <property type="entry name" value="Integrase_recombinase_N"/>
</dbReference>
<evidence type="ECO:0000313" key="9">
    <source>
        <dbReference type="Proteomes" id="UP000250744"/>
    </source>
</evidence>
<dbReference type="Pfam" id="PF22022">
    <property type="entry name" value="Phage_int_M"/>
    <property type="match status" value="1"/>
</dbReference>
<keyword evidence="2" id="KW-0229">DNA integration</keyword>
<dbReference type="RefSeq" id="WP_112157081.1">
    <property type="nucleotide sequence ID" value="NZ_QKRX01000001.1"/>
</dbReference>
<dbReference type="Gene3D" id="1.10.150.130">
    <property type="match status" value="1"/>
</dbReference>
<dbReference type="Pfam" id="PF00589">
    <property type="entry name" value="Phage_integrase"/>
    <property type="match status" value="1"/>
</dbReference>
<dbReference type="InterPro" id="IPR053876">
    <property type="entry name" value="Phage_int_M"/>
</dbReference>
<gene>
    <name evidence="8" type="ORF">DN062_02155</name>
</gene>
<reference evidence="8 9" key="1">
    <citation type="submission" date="2018-06" db="EMBL/GenBank/DDBJ databases">
        <title>Nitrincola tibetense sp. nov., isolated from Lake XuguoCo on Tibetan Plateau.</title>
        <authorList>
            <person name="Xing P."/>
        </authorList>
    </citation>
    <scope>NUCLEOTIDE SEQUENCE [LARGE SCALE GENOMIC DNA]</scope>
    <source>
        <strain evidence="9">xg18</strain>
    </source>
</reference>
<proteinExistence type="inferred from homology"/>
<dbReference type="InterPro" id="IPR002104">
    <property type="entry name" value="Integrase_catalytic"/>
</dbReference>
<dbReference type="GO" id="GO:0015074">
    <property type="term" value="P:DNA integration"/>
    <property type="evidence" value="ECO:0007669"/>
    <property type="project" value="UniProtKB-KW"/>
</dbReference>
<protein>
    <submittedName>
        <fullName evidence="8">Site-specific integrase</fullName>
    </submittedName>
</protein>